<dbReference type="Proteomes" id="UP000266934">
    <property type="component" value="Chromosome"/>
</dbReference>
<evidence type="ECO:0000256" key="5">
    <source>
        <dbReference type="SAM" id="Phobius"/>
    </source>
</evidence>
<dbReference type="GO" id="GO:0006508">
    <property type="term" value="P:proteolysis"/>
    <property type="evidence" value="ECO:0007669"/>
    <property type="project" value="UniProtKB-KW"/>
</dbReference>
<keyword evidence="5" id="KW-0472">Membrane</keyword>
<dbReference type="KEGG" id="blag:BLTE_29810"/>
<feature type="domain" description="Peptidase S49" evidence="6">
    <location>
        <begin position="107"/>
        <end position="256"/>
    </location>
</feature>
<proteinExistence type="inferred from homology"/>
<keyword evidence="5" id="KW-0812">Transmembrane</keyword>
<dbReference type="EMBL" id="AP018907">
    <property type="protein sequence ID" value="BBF94296.1"/>
    <property type="molecule type" value="Genomic_DNA"/>
</dbReference>
<keyword evidence="8" id="KW-1185">Reference proteome</keyword>
<evidence type="ECO:0000259" key="6">
    <source>
        <dbReference type="Pfam" id="PF01343"/>
    </source>
</evidence>
<evidence type="ECO:0000256" key="2">
    <source>
        <dbReference type="ARBA" id="ARBA00022670"/>
    </source>
</evidence>
<dbReference type="InterPro" id="IPR004635">
    <property type="entry name" value="Pept_S49_SppA"/>
</dbReference>
<organism evidence="7 8">
    <name type="scientific">Blastochloris tepida</name>
    <dbReference type="NCBI Taxonomy" id="2233851"/>
    <lineage>
        <taxon>Bacteria</taxon>
        <taxon>Pseudomonadati</taxon>
        <taxon>Pseudomonadota</taxon>
        <taxon>Alphaproteobacteria</taxon>
        <taxon>Hyphomicrobiales</taxon>
        <taxon>Blastochloridaceae</taxon>
        <taxon>Blastochloris</taxon>
    </lineage>
</organism>
<accession>A0A348G413</accession>
<dbReference type="NCBIfam" id="TIGR00706">
    <property type="entry name" value="SppA_dom"/>
    <property type="match status" value="1"/>
</dbReference>
<dbReference type="RefSeq" id="WP_126401414.1">
    <property type="nucleotide sequence ID" value="NZ_AP018907.1"/>
</dbReference>
<dbReference type="CDD" id="cd07023">
    <property type="entry name" value="S49_Sppa_N_C"/>
    <property type="match status" value="1"/>
</dbReference>
<dbReference type="SUPFAM" id="SSF52096">
    <property type="entry name" value="ClpP/crotonase"/>
    <property type="match status" value="1"/>
</dbReference>
<gene>
    <name evidence="7" type="ORF">BLTE_29810</name>
</gene>
<feature type="transmembrane region" description="Helical" evidence="5">
    <location>
        <begin position="21"/>
        <end position="40"/>
    </location>
</feature>
<evidence type="ECO:0000313" key="7">
    <source>
        <dbReference type="EMBL" id="BBF94296.1"/>
    </source>
</evidence>
<dbReference type="PANTHER" id="PTHR42987:SF6">
    <property type="entry name" value="PROTEINASE IV"/>
    <property type="match status" value="1"/>
</dbReference>
<comment type="similarity">
    <text evidence="1">Belongs to the peptidase S49 family.</text>
</comment>
<dbReference type="InterPro" id="IPR029045">
    <property type="entry name" value="ClpP/crotonase-like_dom_sf"/>
</dbReference>
<dbReference type="GO" id="GO:0008236">
    <property type="term" value="F:serine-type peptidase activity"/>
    <property type="evidence" value="ECO:0007669"/>
    <property type="project" value="UniProtKB-KW"/>
</dbReference>
<dbReference type="Gene3D" id="6.20.330.10">
    <property type="match status" value="1"/>
</dbReference>
<dbReference type="Pfam" id="PF01343">
    <property type="entry name" value="Peptidase_S49"/>
    <property type="match status" value="1"/>
</dbReference>
<keyword evidence="4" id="KW-0720">Serine protease</keyword>
<dbReference type="PANTHER" id="PTHR42987">
    <property type="entry name" value="PEPTIDASE S49"/>
    <property type="match status" value="1"/>
</dbReference>
<keyword evidence="2 7" id="KW-0645">Protease</keyword>
<dbReference type="AlphaFoldDB" id="A0A348G413"/>
<evidence type="ECO:0000256" key="4">
    <source>
        <dbReference type="ARBA" id="ARBA00022825"/>
    </source>
</evidence>
<evidence type="ECO:0000256" key="1">
    <source>
        <dbReference type="ARBA" id="ARBA00008683"/>
    </source>
</evidence>
<name>A0A348G413_9HYPH</name>
<evidence type="ECO:0000313" key="8">
    <source>
        <dbReference type="Proteomes" id="UP000266934"/>
    </source>
</evidence>
<dbReference type="InterPro" id="IPR047272">
    <property type="entry name" value="S49_SppA_C"/>
</dbReference>
<dbReference type="Gene3D" id="3.90.226.10">
    <property type="entry name" value="2-enoyl-CoA Hydratase, Chain A, domain 1"/>
    <property type="match status" value="1"/>
</dbReference>
<protein>
    <submittedName>
        <fullName evidence="7">Protease</fullName>
    </submittedName>
</protein>
<reference evidence="7 8" key="1">
    <citation type="submission" date="2018-08" db="EMBL/GenBank/DDBJ databases">
        <title>Complete genome sequencing of Blastochloris tepida GI.</title>
        <authorList>
            <person name="Tsukatani Y."/>
            <person name="Mori H."/>
        </authorList>
    </citation>
    <scope>NUCLEOTIDE SEQUENCE [LARGE SCALE GENOMIC DNA]</scope>
    <source>
        <strain evidence="7 8">GI</strain>
    </source>
</reference>
<dbReference type="OrthoDB" id="9764363at2"/>
<evidence type="ECO:0000256" key="3">
    <source>
        <dbReference type="ARBA" id="ARBA00022801"/>
    </source>
</evidence>
<sequence length="323" mass="34221">MSLDADLIVERRRLRRSLTTWRVAAVLAAAAALGALAIGLDGPEFVERRQAHIARIPITGLIRADRERLKMIEEVAKSGAKAVIVAIDSPGGTVTGSDSLQTAIRRLAEKRPVVALVEGMAASGAYAAALGADEIIAGRNSIVGSIGVIVQFPNVSGLLDSVGVKVEEVKSTPLKAAPSGFVPTSPEARQALQAVVDDSYAWFKDLVKTRRSLDDSLAQTVASGRVWTGAQALELKLVDRLGDQDTAVAWLAETHGIDKTLPVRDWRAGRAATDEIRLSTRILAWLAEAAGLTQLAQNLRTETPALSTALDGVLAVWHPPAGQ</sequence>
<keyword evidence="3" id="KW-0378">Hydrolase</keyword>
<keyword evidence="5" id="KW-1133">Transmembrane helix</keyword>
<dbReference type="InterPro" id="IPR002142">
    <property type="entry name" value="Peptidase_S49"/>
</dbReference>